<evidence type="ECO:0000256" key="1">
    <source>
        <dbReference type="ARBA" id="ARBA00006865"/>
    </source>
</evidence>
<dbReference type="EMBL" id="NEVH01022648">
    <property type="protein sequence ID" value="PNF18308.1"/>
    <property type="molecule type" value="Genomic_DNA"/>
</dbReference>
<reference evidence="3 4" key="1">
    <citation type="submission" date="2017-12" db="EMBL/GenBank/DDBJ databases">
        <title>Hemimetabolous genomes reveal molecular basis of termite eusociality.</title>
        <authorList>
            <person name="Harrison M.C."/>
            <person name="Jongepier E."/>
            <person name="Robertson H.M."/>
            <person name="Arning N."/>
            <person name="Bitard-Feildel T."/>
            <person name="Chao H."/>
            <person name="Childers C.P."/>
            <person name="Dinh H."/>
            <person name="Doddapaneni H."/>
            <person name="Dugan S."/>
            <person name="Gowin J."/>
            <person name="Greiner C."/>
            <person name="Han Y."/>
            <person name="Hu H."/>
            <person name="Hughes D.S.T."/>
            <person name="Huylmans A.-K."/>
            <person name="Kemena C."/>
            <person name="Kremer L.P.M."/>
            <person name="Lee S.L."/>
            <person name="Lopez-Ezquerra A."/>
            <person name="Mallet L."/>
            <person name="Monroy-Kuhn J.M."/>
            <person name="Moser A."/>
            <person name="Murali S.C."/>
            <person name="Muzny D.M."/>
            <person name="Otani S."/>
            <person name="Piulachs M.-D."/>
            <person name="Poelchau M."/>
            <person name="Qu J."/>
            <person name="Schaub F."/>
            <person name="Wada-Katsumata A."/>
            <person name="Worley K.C."/>
            <person name="Xie Q."/>
            <person name="Ylla G."/>
            <person name="Poulsen M."/>
            <person name="Gibbs R.A."/>
            <person name="Schal C."/>
            <person name="Richards S."/>
            <person name="Belles X."/>
            <person name="Korb J."/>
            <person name="Bornberg-Bauer E."/>
        </authorList>
    </citation>
    <scope>NUCLEOTIDE SEQUENCE [LARGE SCALE GENOMIC DNA]</scope>
    <source>
        <tissue evidence="3">Whole body</tissue>
    </source>
</reference>
<dbReference type="Pfam" id="PF00722">
    <property type="entry name" value="Glyco_hydro_16"/>
    <property type="match status" value="1"/>
</dbReference>
<comment type="caution">
    <text evidence="3">The sequence shown here is derived from an EMBL/GenBank/DDBJ whole genome shotgun (WGS) entry which is preliminary data.</text>
</comment>
<dbReference type="GO" id="GO:0004553">
    <property type="term" value="F:hydrolase activity, hydrolyzing O-glycosyl compounds"/>
    <property type="evidence" value="ECO:0007669"/>
    <property type="project" value="InterPro"/>
</dbReference>
<dbReference type="PROSITE" id="PS51762">
    <property type="entry name" value="GH16_2"/>
    <property type="match status" value="1"/>
</dbReference>
<feature type="non-terminal residue" evidence="3">
    <location>
        <position position="1"/>
    </location>
</feature>
<dbReference type="GO" id="GO:0005975">
    <property type="term" value="P:carbohydrate metabolic process"/>
    <property type="evidence" value="ECO:0007669"/>
    <property type="project" value="InterPro"/>
</dbReference>
<evidence type="ECO:0000259" key="2">
    <source>
        <dbReference type="PROSITE" id="PS51762"/>
    </source>
</evidence>
<dbReference type="InterPro" id="IPR050546">
    <property type="entry name" value="Glycosyl_Hydrlase_16"/>
</dbReference>
<accession>A0A2J7PPN4</accession>
<protein>
    <submittedName>
        <fullName evidence="3">Beta-1,3-glucan-binding protein</fullName>
    </submittedName>
</protein>
<sequence length="373" mass="42539">NFVIKPLKAQSTTITHLRCCAYDTHKINVYYLVCFSFVKDGVLYLKPTLTTDEYEEDVLYRGAIAEPGCNMDPCVSYAGEDIALPIQSARIRTINSFSFLYGRVEVRAKLPRGDWIWPAIWMKPRHNEYGPWPSSGEIDIMEARGNKKLTTAAGVSQGVDTIGATLHFGLNSSYNIWRRTHWELSMSYRLCKETQDTNNLFLASCVPVEPIPNLSEAFPDAMDSKAFIADDKSIADSGRDFADDFHVFGLEWTAEHLNFTIDGKLIGSRGVPPGGFWSLGGFDKIEGVHNIWKSGKPMAPFDKKFFLILNVAVGGNFFTDGWYNSPHPKPWNRSSPHPMQDFWEHRDWWLPTWDEEDISLKVDYVRVYCYDCE</sequence>
<dbReference type="STRING" id="105785.A0A2J7PPN4"/>
<proteinExistence type="inferred from homology"/>
<comment type="similarity">
    <text evidence="1">Belongs to the glycosyl hydrolase 16 family.</text>
</comment>
<evidence type="ECO:0000313" key="3">
    <source>
        <dbReference type="EMBL" id="PNF18308.1"/>
    </source>
</evidence>
<gene>
    <name evidence="3" type="primary">BGBP_1</name>
    <name evidence="3" type="ORF">B7P43_G14623</name>
</gene>
<dbReference type="Gene3D" id="2.60.120.200">
    <property type="match status" value="1"/>
</dbReference>
<feature type="domain" description="GH16" evidence="2">
    <location>
        <begin position="47"/>
        <end position="373"/>
    </location>
</feature>
<evidence type="ECO:0000313" key="4">
    <source>
        <dbReference type="Proteomes" id="UP000235965"/>
    </source>
</evidence>
<organism evidence="3 4">
    <name type="scientific">Cryptotermes secundus</name>
    <dbReference type="NCBI Taxonomy" id="105785"/>
    <lineage>
        <taxon>Eukaryota</taxon>
        <taxon>Metazoa</taxon>
        <taxon>Ecdysozoa</taxon>
        <taxon>Arthropoda</taxon>
        <taxon>Hexapoda</taxon>
        <taxon>Insecta</taxon>
        <taxon>Pterygota</taxon>
        <taxon>Neoptera</taxon>
        <taxon>Polyneoptera</taxon>
        <taxon>Dictyoptera</taxon>
        <taxon>Blattodea</taxon>
        <taxon>Blattoidea</taxon>
        <taxon>Termitoidae</taxon>
        <taxon>Kalotermitidae</taxon>
        <taxon>Cryptotermitinae</taxon>
        <taxon>Cryptotermes</taxon>
    </lineage>
</organism>
<name>A0A2J7PPN4_9NEOP</name>
<dbReference type="SUPFAM" id="SSF49899">
    <property type="entry name" value="Concanavalin A-like lectins/glucanases"/>
    <property type="match status" value="1"/>
</dbReference>
<dbReference type="AlphaFoldDB" id="A0A2J7PPN4"/>
<dbReference type="PANTHER" id="PTHR10963:SF55">
    <property type="entry name" value="GLYCOSIDE HYDROLASE FAMILY 16 PROTEIN"/>
    <property type="match status" value="1"/>
</dbReference>
<dbReference type="OrthoDB" id="4781at2759"/>
<dbReference type="InParanoid" id="A0A2J7PPN4"/>
<keyword evidence="4" id="KW-1185">Reference proteome</keyword>
<dbReference type="Proteomes" id="UP000235965">
    <property type="component" value="Unassembled WGS sequence"/>
</dbReference>
<dbReference type="PANTHER" id="PTHR10963">
    <property type="entry name" value="GLYCOSYL HYDROLASE-RELATED"/>
    <property type="match status" value="1"/>
</dbReference>
<dbReference type="InterPro" id="IPR000757">
    <property type="entry name" value="Beta-glucanase-like"/>
</dbReference>
<dbReference type="InterPro" id="IPR013320">
    <property type="entry name" value="ConA-like_dom_sf"/>
</dbReference>